<accession>A0ABW5CNF0</accession>
<organism evidence="1 2">
    <name type="scientific">Aureimonas populi</name>
    <dbReference type="NCBI Taxonomy" id="1701758"/>
    <lineage>
        <taxon>Bacteria</taxon>
        <taxon>Pseudomonadati</taxon>
        <taxon>Pseudomonadota</taxon>
        <taxon>Alphaproteobacteria</taxon>
        <taxon>Hyphomicrobiales</taxon>
        <taxon>Aurantimonadaceae</taxon>
        <taxon>Aureimonas</taxon>
    </lineage>
</organism>
<dbReference type="CDD" id="cd03784">
    <property type="entry name" value="GT1_Gtf-like"/>
    <property type="match status" value="1"/>
</dbReference>
<dbReference type="SUPFAM" id="SSF53756">
    <property type="entry name" value="UDP-Glycosyltransferase/glycogen phosphorylase"/>
    <property type="match status" value="1"/>
</dbReference>
<keyword evidence="2" id="KW-1185">Reference proteome</keyword>
<dbReference type="Gene3D" id="3.40.50.2000">
    <property type="entry name" value="Glycogen Phosphorylase B"/>
    <property type="match status" value="2"/>
</dbReference>
<gene>
    <name evidence="1" type="ORF">ACFSKQ_12885</name>
</gene>
<evidence type="ECO:0000313" key="2">
    <source>
        <dbReference type="Proteomes" id="UP001597371"/>
    </source>
</evidence>
<dbReference type="Proteomes" id="UP001597371">
    <property type="component" value="Unassembled WGS sequence"/>
</dbReference>
<comment type="caution">
    <text evidence="1">The sequence shown here is derived from an EMBL/GenBank/DDBJ whole genome shotgun (WGS) entry which is preliminary data.</text>
</comment>
<dbReference type="EMBL" id="JBHUIJ010000016">
    <property type="protein sequence ID" value="MFD2238346.1"/>
    <property type="molecule type" value="Genomic_DNA"/>
</dbReference>
<dbReference type="Pfam" id="PF00201">
    <property type="entry name" value="UDPGT"/>
    <property type="match status" value="1"/>
</dbReference>
<reference evidence="2" key="1">
    <citation type="journal article" date="2019" name="Int. J. Syst. Evol. Microbiol.">
        <title>The Global Catalogue of Microorganisms (GCM) 10K type strain sequencing project: providing services to taxonomists for standard genome sequencing and annotation.</title>
        <authorList>
            <consortium name="The Broad Institute Genomics Platform"/>
            <consortium name="The Broad Institute Genome Sequencing Center for Infectious Disease"/>
            <person name="Wu L."/>
            <person name="Ma J."/>
        </authorList>
    </citation>
    <scope>NUCLEOTIDE SEQUENCE [LARGE SCALE GENOMIC DNA]</scope>
    <source>
        <strain evidence="2">ZS-35-S2</strain>
    </source>
</reference>
<proteinExistence type="predicted"/>
<dbReference type="RefSeq" id="WP_209737019.1">
    <property type="nucleotide sequence ID" value="NZ_CP072611.1"/>
</dbReference>
<evidence type="ECO:0000313" key="1">
    <source>
        <dbReference type="EMBL" id="MFD2238346.1"/>
    </source>
</evidence>
<sequence>MTHFAMICSPYPSHVGAFEALGGALAARGHRVTLVVGEGSGAAVTARGVEMRIVHFAAAPRTAGRLANGPLAILRTVGRGARFTEALCEVLPALLREIAADAVLADQMEPAGGLVASYLGLPFLSVACALPVERDPGVPPPFLDWPFDTSVEGCKRNRGAERVTRLLLSRQRRAIREQSERFGLAGFAELQDCLSPLGTLSQTVAGFDFPRPEGGRLHPMGPFRAGEEKAETLPFAPDPARPLVFASLGTLQGHRIGLFRTIAAACRRLGAQLVLAHCGGLAPDQAARIEADLVTDFLPQRAVLSHAAVCITHAGLNTAMDALEAGVPMLAIPIAFDQPGVAARIVHYGVGLKLSRRSLEERAVHDAVQRLLAEDGFRRRARALGQEVREAGGAPRASMMAERLLSRGRP</sequence>
<dbReference type="InterPro" id="IPR002213">
    <property type="entry name" value="UDP_glucos_trans"/>
</dbReference>
<protein>
    <submittedName>
        <fullName evidence="1">Glycosyltransferase</fullName>
    </submittedName>
</protein>
<dbReference type="PANTHER" id="PTHR48050:SF13">
    <property type="entry name" value="STEROL 3-BETA-GLUCOSYLTRANSFERASE UGT80A2"/>
    <property type="match status" value="1"/>
</dbReference>
<name>A0ABW5CNF0_9HYPH</name>
<dbReference type="PANTHER" id="PTHR48050">
    <property type="entry name" value="STEROL 3-BETA-GLUCOSYLTRANSFERASE"/>
    <property type="match status" value="1"/>
</dbReference>
<dbReference type="InterPro" id="IPR050426">
    <property type="entry name" value="Glycosyltransferase_28"/>
</dbReference>